<feature type="domain" description="NADH:flavin oxidoreductase/NADH oxidase N-terminal" evidence="3">
    <location>
        <begin position="5"/>
        <end position="337"/>
    </location>
</feature>
<dbReference type="SUPFAM" id="SSF51395">
    <property type="entry name" value="FMN-linked oxidoreductases"/>
    <property type="match status" value="1"/>
</dbReference>
<dbReference type="InterPro" id="IPR051799">
    <property type="entry name" value="NADH_flavin_oxidoreductase"/>
</dbReference>
<dbReference type="RefSeq" id="WP_407884798.1">
    <property type="nucleotide sequence ID" value="NZ_BQXO01000007.1"/>
</dbReference>
<dbReference type="Pfam" id="PF00724">
    <property type="entry name" value="Oxidored_FMN"/>
    <property type="match status" value="1"/>
</dbReference>
<reference evidence="4 5" key="1">
    <citation type="submission" date="2022-03" db="EMBL/GenBank/DDBJ databases">
        <title>Draft genome sequence of Furfurilactobacillus curtus JCM 31185.</title>
        <authorList>
            <person name="Suzuki S."/>
            <person name="Endo A."/>
            <person name="Kajikawa A."/>
        </authorList>
    </citation>
    <scope>NUCLEOTIDE SEQUENCE [LARGE SCALE GENOMIC DNA]</scope>
    <source>
        <strain evidence="4 5">JCM 31185</strain>
    </source>
</reference>
<gene>
    <name evidence="4" type="primary">yrfB</name>
    <name evidence="4" type="ORF">JCM31185_18420</name>
</gene>
<evidence type="ECO:0000313" key="4">
    <source>
        <dbReference type="EMBL" id="GKT06555.1"/>
    </source>
</evidence>
<dbReference type="PANTHER" id="PTHR43656:SF2">
    <property type="entry name" value="BINDING OXIDOREDUCTASE, PUTATIVE (AFU_ORTHOLOGUE AFUA_2G08260)-RELATED"/>
    <property type="match status" value="1"/>
</dbReference>
<dbReference type="EMBL" id="BQXO01000007">
    <property type="protein sequence ID" value="GKT06555.1"/>
    <property type="molecule type" value="Genomic_DNA"/>
</dbReference>
<protein>
    <submittedName>
        <fullName evidence="4">NADH-dependent oxidoreductase</fullName>
    </submittedName>
</protein>
<dbReference type="PANTHER" id="PTHR43656">
    <property type="entry name" value="BINDING OXIDOREDUCTASE, PUTATIVE (AFU_ORTHOLOGUE AFUA_2G08260)-RELATED"/>
    <property type="match status" value="1"/>
</dbReference>
<sequence>MTNPILDPLTLANGVTLSNRVMMAPMCDRSADTHGRVTDAQVNYMKARSNVAGILVTGYAAVSAAGLVEPGQLSVATDDTILGLKRYAAAMNHHHNKAILQLSHGGRESKVSQANGLTVYAPSARDFPWLAYPVAKMTESDIQQVVNDFATATKRAMAAGFDGVEIHNCNHDLLQQFFSSYSNRRTDAWGGSLNKRAALPLAVLQAVADTIKQAHRPDFILGLRISPEEIHGQTVGYTIDDMLTQIKAAKKIGFDYLNVSLTGAQYNYEAVPANHTATFAQLLRQALSQSIPVFIGSQIHTAADGRRARQLADGFYIARAALIDPQFTPKIAAGKEANIVTTMANQRILNVQLPQPLIATYLDPNGYGGAIPLPGLTPTAG</sequence>
<dbReference type="Gene3D" id="3.20.20.70">
    <property type="entry name" value="Aldolase class I"/>
    <property type="match status" value="1"/>
</dbReference>
<evidence type="ECO:0000313" key="5">
    <source>
        <dbReference type="Proteomes" id="UP001628078"/>
    </source>
</evidence>
<organism evidence="4 5">
    <name type="scientific">Furfurilactobacillus curtus</name>
    <dbReference type="NCBI Taxonomy" id="1746200"/>
    <lineage>
        <taxon>Bacteria</taxon>
        <taxon>Bacillati</taxon>
        <taxon>Bacillota</taxon>
        <taxon>Bacilli</taxon>
        <taxon>Lactobacillales</taxon>
        <taxon>Lactobacillaceae</taxon>
        <taxon>Furfurilactobacillus</taxon>
    </lineage>
</organism>
<name>A0ABQ5JR97_9LACO</name>
<keyword evidence="2" id="KW-0560">Oxidoreductase</keyword>
<comment type="caution">
    <text evidence="4">The sequence shown here is derived from an EMBL/GenBank/DDBJ whole genome shotgun (WGS) entry which is preliminary data.</text>
</comment>
<evidence type="ECO:0000259" key="3">
    <source>
        <dbReference type="Pfam" id="PF00724"/>
    </source>
</evidence>
<accession>A0ABQ5JR97</accession>
<evidence type="ECO:0000256" key="2">
    <source>
        <dbReference type="ARBA" id="ARBA00023002"/>
    </source>
</evidence>
<dbReference type="InterPro" id="IPR001155">
    <property type="entry name" value="OxRdtase_FMN_N"/>
</dbReference>
<dbReference type="InterPro" id="IPR013785">
    <property type="entry name" value="Aldolase_TIM"/>
</dbReference>
<proteinExistence type="predicted"/>
<keyword evidence="1" id="KW-0285">Flavoprotein</keyword>
<dbReference type="Proteomes" id="UP001628078">
    <property type="component" value="Unassembled WGS sequence"/>
</dbReference>
<keyword evidence="5" id="KW-1185">Reference proteome</keyword>
<evidence type="ECO:0000256" key="1">
    <source>
        <dbReference type="ARBA" id="ARBA00022630"/>
    </source>
</evidence>